<dbReference type="Gene3D" id="3.40.50.150">
    <property type="entry name" value="Vaccinia Virus protein VP39"/>
    <property type="match status" value="1"/>
</dbReference>
<feature type="signal peptide" evidence="1">
    <location>
        <begin position="1"/>
        <end position="16"/>
    </location>
</feature>
<keyword evidence="1" id="KW-0732">Signal</keyword>
<evidence type="ECO:0000313" key="3">
    <source>
        <dbReference type="Proteomes" id="UP001642484"/>
    </source>
</evidence>
<name>A0ABP0MR31_9DINO</name>
<evidence type="ECO:0008006" key="4">
    <source>
        <dbReference type="Google" id="ProtNLM"/>
    </source>
</evidence>
<feature type="chain" id="PRO_5046223670" description="Class I SAM-dependent methyltransferase" evidence="1">
    <location>
        <begin position="17"/>
        <end position="460"/>
    </location>
</feature>
<dbReference type="EMBL" id="CAXAMN010019225">
    <property type="protein sequence ID" value="CAK9053938.1"/>
    <property type="molecule type" value="Genomic_DNA"/>
</dbReference>
<keyword evidence="3" id="KW-1185">Reference proteome</keyword>
<accession>A0ABP0MR31</accession>
<organism evidence="2 3">
    <name type="scientific">Durusdinium trenchii</name>
    <dbReference type="NCBI Taxonomy" id="1381693"/>
    <lineage>
        <taxon>Eukaryota</taxon>
        <taxon>Sar</taxon>
        <taxon>Alveolata</taxon>
        <taxon>Dinophyceae</taxon>
        <taxon>Suessiales</taxon>
        <taxon>Symbiodiniaceae</taxon>
        <taxon>Durusdinium</taxon>
    </lineage>
</organism>
<dbReference type="InterPro" id="IPR029063">
    <property type="entry name" value="SAM-dependent_MTases_sf"/>
</dbReference>
<dbReference type="SUPFAM" id="SSF53335">
    <property type="entry name" value="S-adenosyl-L-methionine-dependent methyltransferases"/>
    <property type="match status" value="1"/>
</dbReference>
<dbReference type="Proteomes" id="UP001642484">
    <property type="component" value="Unassembled WGS sequence"/>
</dbReference>
<dbReference type="Pfam" id="PF13578">
    <property type="entry name" value="Methyltransf_24"/>
    <property type="match status" value="1"/>
</dbReference>
<comment type="caution">
    <text evidence="2">The sequence shown here is derived from an EMBL/GenBank/DDBJ whole genome shotgun (WGS) entry which is preliminary data.</text>
</comment>
<protein>
    <recommendedName>
        <fullName evidence="4">Class I SAM-dependent methyltransferase</fullName>
    </recommendedName>
</protein>
<reference evidence="2 3" key="1">
    <citation type="submission" date="2024-02" db="EMBL/GenBank/DDBJ databases">
        <authorList>
            <person name="Chen Y."/>
            <person name="Shah S."/>
            <person name="Dougan E. K."/>
            <person name="Thang M."/>
            <person name="Chan C."/>
        </authorList>
    </citation>
    <scope>NUCLEOTIDE SEQUENCE [LARGE SCALE GENOMIC DNA]</scope>
</reference>
<gene>
    <name evidence="2" type="ORF">CCMP2556_LOCUS27034</name>
</gene>
<proteinExistence type="predicted"/>
<evidence type="ECO:0000313" key="2">
    <source>
        <dbReference type="EMBL" id="CAK9053938.1"/>
    </source>
</evidence>
<evidence type="ECO:0000256" key="1">
    <source>
        <dbReference type="SAM" id="SignalP"/>
    </source>
</evidence>
<sequence length="460" mass="51613">MGAALVTAALLTSALSEELYFLGQREGDLHCLGSCSSCHDALQQLPRGRFEAASRHTDLSLRTAEEVQQWLSAPEVCDLLLMFPVDIQREAWSLAALPSEEYLSYRGATQETRRVVEQCEALQLLSIFTWQGAVRAPDLCSDTEEPQSCFLRARETALAALQRRWKELSRAHTERLRSNVLEVVLGRNDSVLALLGRANLALAQAQEKQSSEGKTSLVFLASGASERVLSELALELGRTARLVVEHSRTVWGLKQLVLELSGVYPNIQSQLPTYRIQPFYGRHFDVLEALLSSLEEDKADLGSEGHRRVNVDITLDIGPELRMAELGVACGPIGLHLLARFSGLQYYGADPTIKEEVREAYQPYAERAQLFATTSEEMHTRLSDGPLMDFVFIDGPHTYANVRNDLHLWEQRVRPGGIVAGHDFTVRHPPLLWAVSEYRMTHDGHYINLAMDGVWWWHIT</sequence>